<evidence type="ECO:0000256" key="1">
    <source>
        <dbReference type="SAM" id="MobiDB-lite"/>
    </source>
</evidence>
<feature type="signal peptide" evidence="2">
    <location>
        <begin position="1"/>
        <end position="19"/>
    </location>
</feature>
<evidence type="ECO:0008006" key="5">
    <source>
        <dbReference type="Google" id="ProtNLM"/>
    </source>
</evidence>
<gene>
    <name evidence="3" type="ORF">DY240_14575</name>
</gene>
<name>A0A418KQK5_9ACTN</name>
<dbReference type="OrthoDB" id="5178285at2"/>
<comment type="caution">
    <text evidence="3">The sequence shown here is derived from an EMBL/GenBank/DDBJ whole genome shotgun (WGS) entry which is preliminary data.</text>
</comment>
<evidence type="ECO:0000256" key="2">
    <source>
        <dbReference type="SAM" id="SignalP"/>
    </source>
</evidence>
<dbReference type="Proteomes" id="UP000284057">
    <property type="component" value="Unassembled WGS sequence"/>
</dbReference>
<dbReference type="Gene3D" id="3.40.50.1820">
    <property type="entry name" value="alpha/beta hydrolase"/>
    <property type="match status" value="1"/>
</dbReference>
<feature type="chain" id="PRO_5038599376" description="Alpha/beta hydrolase" evidence="2">
    <location>
        <begin position="20"/>
        <end position="252"/>
    </location>
</feature>
<accession>A0A418KQK5</accession>
<evidence type="ECO:0000313" key="4">
    <source>
        <dbReference type="Proteomes" id="UP000284057"/>
    </source>
</evidence>
<dbReference type="SUPFAM" id="SSF53474">
    <property type="entry name" value="alpha/beta-Hydrolases"/>
    <property type="match status" value="1"/>
</dbReference>
<keyword evidence="4" id="KW-1185">Reference proteome</keyword>
<evidence type="ECO:0000313" key="3">
    <source>
        <dbReference type="EMBL" id="RIQ21885.1"/>
    </source>
</evidence>
<dbReference type="PROSITE" id="PS51257">
    <property type="entry name" value="PROKAR_LIPOPROTEIN"/>
    <property type="match status" value="1"/>
</dbReference>
<reference evidence="3 4" key="1">
    <citation type="submission" date="2018-09" db="EMBL/GenBank/DDBJ databases">
        <title>Isolation, diversity and antifungal activity of actinobacteria from wheat.</title>
        <authorList>
            <person name="Han C."/>
        </authorList>
    </citation>
    <scope>NUCLEOTIDE SEQUENCE [LARGE SCALE GENOMIC DNA]</scope>
    <source>
        <strain evidence="3 4">NEAU-YY265</strain>
    </source>
</reference>
<dbReference type="AlphaFoldDB" id="A0A418KQK5"/>
<dbReference type="InterPro" id="IPR029058">
    <property type="entry name" value="AB_hydrolase_fold"/>
</dbReference>
<organism evidence="3 4">
    <name type="scientific">Jiangella rhizosphaerae</name>
    <dbReference type="NCBI Taxonomy" id="2293569"/>
    <lineage>
        <taxon>Bacteria</taxon>
        <taxon>Bacillati</taxon>
        <taxon>Actinomycetota</taxon>
        <taxon>Actinomycetes</taxon>
        <taxon>Jiangellales</taxon>
        <taxon>Jiangellaceae</taxon>
        <taxon>Jiangella</taxon>
    </lineage>
</organism>
<dbReference type="RefSeq" id="WP_119660582.1">
    <property type="nucleotide sequence ID" value="NZ_QUAL01000143.1"/>
</dbReference>
<feature type="region of interest" description="Disordered" evidence="1">
    <location>
        <begin position="21"/>
        <end position="63"/>
    </location>
</feature>
<dbReference type="EMBL" id="QUAL01000143">
    <property type="protein sequence ID" value="RIQ21885.1"/>
    <property type="molecule type" value="Genomic_DNA"/>
</dbReference>
<sequence length="252" mass="25984">MPRPAVAVLLLALALTGCAGGDSAGGDGSPSAAPVSTTPTGPFREIEFTGGDDQPRQGRLFGPDDAPVGVVLSHMGSNGDSQDDWMATAEALAERGHRVVTYQRLRPRFQVWQDVVGAVRYLRDHGAERVVVAGASLGAMASLHVALEPSPPTDAVVWVAGVLDSDGMDFEQATVAGLSCPALLITGDGDSYGATEDTRQLHAWLPGSELLVLPTPRHGTDILADGGAPAEQLQTAILDFVDAVATGPASPC</sequence>
<protein>
    <recommendedName>
        <fullName evidence="5">Alpha/beta hydrolase</fullName>
    </recommendedName>
</protein>
<keyword evidence="2" id="KW-0732">Signal</keyword>
<proteinExistence type="predicted"/>